<dbReference type="HAMAP" id="MF_01925">
    <property type="entry name" value="P5C_reductase"/>
    <property type="match status" value="1"/>
</dbReference>
<dbReference type="AlphaFoldDB" id="A0A0S6WAD1"/>
<dbReference type="Gene3D" id="1.10.3730.10">
    <property type="entry name" value="ProC C-terminal domain-like"/>
    <property type="match status" value="1"/>
</dbReference>
<dbReference type="SUPFAM" id="SSF51735">
    <property type="entry name" value="NAD(P)-binding Rossmann-fold domains"/>
    <property type="match status" value="1"/>
</dbReference>
<feature type="domain" description="Pyrroline-5-carboxylate reductase catalytic N-terminal" evidence="6">
    <location>
        <begin position="8"/>
        <end position="103"/>
    </location>
</feature>
<feature type="domain" description="Pyrroline-5-carboxylate reductase dimerisation" evidence="7">
    <location>
        <begin position="165"/>
        <end position="265"/>
    </location>
</feature>
<dbReference type="InterPro" id="IPR028939">
    <property type="entry name" value="P5C_Rdtase_cat_N"/>
</dbReference>
<proteinExistence type="inferred from homology"/>
<dbReference type="GO" id="GO:0055129">
    <property type="term" value="P:L-proline biosynthetic process"/>
    <property type="evidence" value="ECO:0007669"/>
    <property type="project" value="UniProtKB-UniRule"/>
</dbReference>
<evidence type="ECO:0000256" key="4">
    <source>
        <dbReference type="HAMAP-Rule" id="MF_01925"/>
    </source>
</evidence>
<dbReference type="UniPathway" id="UPA00098">
    <property type="reaction ID" value="UER00361"/>
</dbReference>
<accession>A0A0S6WAD1</accession>
<feature type="binding site" evidence="5">
    <location>
        <position position="60"/>
    </location>
    <ligand>
        <name>NADPH</name>
        <dbReference type="ChEBI" id="CHEBI:57783"/>
    </ligand>
</feature>
<reference evidence="8" key="1">
    <citation type="journal article" date="2015" name="PeerJ">
        <title>First genomic representation of candidate bacterial phylum KSB3 points to enhanced environmental sensing as a trigger of wastewater bulking.</title>
        <authorList>
            <person name="Sekiguchi Y."/>
            <person name="Ohashi A."/>
            <person name="Parks D.H."/>
            <person name="Yamauchi T."/>
            <person name="Tyson G.W."/>
            <person name="Hugenholtz P."/>
        </authorList>
    </citation>
    <scope>NUCLEOTIDE SEQUENCE [LARGE SCALE GENOMIC DNA]</scope>
</reference>
<dbReference type="HOGENOM" id="CLU_042344_0_0_0"/>
<dbReference type="Pfam" id="PF14748">
    <property type="entry name" value="P5CR_dimer"/>
    <property type="match status" value="1"/>
</dbReference>
<sequence length="271" mass="29560">MVLKDKTLAFIGGGHITEILVSNLIRTHTVAPDQLLVSDPNRDRLQVLEDKYVLRIAQDNLDAVIQGDLIFINVIPQVVDVVIQELRQFTFSSEKLLISIAAGIPMKKYAVLGEQLPIVRALPNPPSQIGWGIAALAYNPYVSAEQRSMVAALFESLGEYVVLPEELINVVTALSSPAPVYLFFQALVDAGIRCGIDRNTSTKIVYQTIAGSMEVWKARQIPPSDLLAEASTPGGVSVECLFTLDQYAFQAAIKEAIERGAQKATGFSESF</sequence>
<dbReference type="EC" id="1.5.1.2" evidence="4"/>
<dbReference type="InterPro" id="IPR008927">
    <property type="entry name" value="6-PGluconate_DH-like_C_sf"/>
</dbReference>
<dbReference type="eggNOG" id="COG0345">
    <property type="taxonomic scope" value="Bacteria"/>
</dbReference>
<dbReference type="STRING" id="1499967.U27_02097"/>
<organism evidence="8">
    <name type="scientific">Vecturithrix granuli</name>
    <dbReference type="NCBI Taxonomy" id="1499967"/>
    <lineage>
        <taxon>Bacteria</taxon>
        <taxon>Candidatus Moduliflexota</taxon>
        <taxon>Candidatus Vecturitrichia</taxon>
        <taxon>Candidatus Vecturitrichales</taxon>
        <taxon>Candidatus Vecturitrichaceae</taxon>
        <taxon>Candidatus Vecturithrix</taxon>
    </lineage>
</organism>
<dbReference type="EMBL" id="DF820463">
    <property type="protein sequence ID" value="GAK55265.1"/>
    <property type="molecule type" value="Genomic_DNA"/>
</dbReference>
<gene>
    <name evidence="4" type="primary">proC</name>
    <name evidence="8" type="ORF">U27_02097</name>
</gene>
<dbReference type="PANTHER" id="PTHR11645:SF0">
    <property type="entry name" value="PYRROLINE-5-CARBOXYLATE REDUCTASE 3"/>
    <property type="match status" value="1"/>
</dbReference>
<keyword evidence="4" id="KW-0028">Amino-acid biosynthesis</keyword>
<dbReference type="GO" id="GO:0004735">
    <property type="term" value="F:pyrroline-5-carboxylate reductase activity"/>
    <property type="evidence" value="ECO:0007669"/>
    <property type="project" value="UniProtKB-UniRule"/>
</dbReference>
<keyword evidence="2 4" id="KW-0521">NADP</keyword>
<dbReference type="Pfam" id="PF03807">
    <property type="entry name" value="F420_oxidored"/>
    <property type="match status" value="1"/>
</dbReference>
<comment type="subcellular location">
    <subcellularLocation>
        <location evidence="4">Cytoplasm</location>
    </subcellularLocation>
</comment>
<dbReference type="PIRSF" id="PIRSF000193">
    <property type="entry name" value="Pyrrol-5-carb_rd"/>
    <property type="match status" value="1"/>
</dbReference>
<evidence type="ECO:0000256" key="3">
    <source>
        <dbReference type="ARBA" id="ARBA00023002"/>
    </source>
</evidence>
<evidence type="ECO:0000259" key="7">
    <source>
        <dbReference type="Pfam" id="PF14748"/>
    </source>
</evidence>
<keyword evidence="4" id="KW-0963">Cytoplasm</keyword>
<comment type="catalytic activity">
    <reaction evidence="4">
        <text>L-proline + NADP(+) = (S)-1-pyrroline-5-carboxylate + NADPH + 2 H(+)</text>
        <dbReference type="Rhea" id="RHEA:14109"/>
        <dbReference type="ChEBI" id="CHEBI:15378"/>
        <dbReference type="ChEBI" id="CHEBI:17388"/>
        <dbReference type="ChEBI" id="CHEBI:57783"/>
        <dbReference type="ChEBI" id="CHEBI:58349"/>
        <dbReference type="ChEBI" id="CHEBI:60039"/>
        <dbReference type="EC" id="1.5.1.2"/>
    </reaction>
</comment>
<dbReference type="InterPro" id="IPR000304">
    <property type="entry name" value="Pyrroline-COOH_reductase"/>
</dbReference>
<evidence type="ECO:0000256" key="5">
    <source>
        <dbReference type="PIRSR" id="PIRSR000193-1"/>
    </source>
</evidence>
<evidence type="ECO:0000256" key="2">
    <source>
        <dbReference type="ARBA" id="ARBA00022857"/>
    </source>
</evidence>
<dbReference type="Gene3D" id="3.40.50.720">
    <property type="entry name" value="NAD(P)-binding Rossmann-like Domain"/>
    <property type="match status" value="1"/>
</dbReference>
<keyword evidence="3 4" id="KW-0560">Oxidoreductase</keyword>
<evidence type="ECO:0000313" key="9">
    <source>
        <dbReference type="Proteomes" id="UP000030661"/>
    </source>
</evidence>
<keyword evidence="9" id="KW-1185">Reference proteome</keyword>
<comment type="catalytic activity">
    <reaction evidence="4">
        <text>L-proline + NAD(+) = (S)-1-pyrroline-5-carboxylate + NADH + 2 H(+)</text>
        <dbReference type="Rhea" id="RHEA:14105"/>
        <dbReference type="ChEBI" id="CHEBI:15378"/>
        <dbReference type="ChEBI" id="CHEBI:17388"/>
        <dbReference type="ChEBI" id="CHEBI:57540"/>
        <dbReference type="ChEBI" id="CHEBI:57945"/>
        <dbReference type="ChEBI" id="CHEBI:60039"/>
        <dbReference type="EC" id="1.5.1.2"/>
    </reaction>
</comment>
<comment type="function">
    <text evidence="4">Catalyzes the reduction of 1-pyrroline-5-carboxylate (PCA) to L-proline.</text>
</comment>
<comment type="pathway">
    <text evidence="4">Amino-acid biosynthesis; L-proline biosynthesis; L-proline from L-glutamate 5-semialdehyde: step 1/1.</text>
</comment>
<protein>
    <recommendedName>
        <fullName evidence="4">Pyrroline-5-carboxylate reductase</fullName>
        <shortName evidence="4">P5C reductase</shortName>
        <shortName evidence="4">P5CR</shortName>
        <ecNumber evidence="4">1.5.1.2</ecNumber>
    </recommendedName>
    <alternativeName>
        <fullName evidence="4">PCA reductase</fullName>
    </alternativeName>
</protein>
<dbReference type="InterPro" id="IPR029036">
    <property type="entry name" value="P5CR_dimer"/>
</dbReference>
<dbReference type="PANTHER" id="PTHR11645">
    <property type="entry name" value="PYRROLINE-5-CARBOXYLATE REDUCTASE"/>
    <property type="match status" value="1"/>
</dbReference>
<dbReference type="GO" id="GO:0005737">
    <property type="term" value="C:cytoplasm"/>
    <property type="evidence" value="ECO:0007669"/>
    <property type="project" value="UniProtKB-SubCell"/>
</dbReference>
<dbReference type="Proteomes" id="UP000030661">
    <property type="component" value="Unassembled WGS sequence"/>
</dbReference>
<evidence type="ECO:0000259" key="6">
    <source>
        <dbReference type="Pfam" id="PF03807"/>
    </source>
</evidence>
<comment type="similarity">
    <text evidence="1 4">Belongs to the pyrroline-5-carboxylate reductase family.</text>
</comment>
<evidence type="ECO:0000256" key="1">
    <source>
        <dbReference type="ARBA" id="ARBA00005525"/>
    </source>
</evidence>
<dbReference type="InterPro" id="IPR036291">
    <property type="entry name" value="NAD(P)-bd_dom_sf"/>
</dbReference>
<keyword evidence="4" id="KW-0641">Proline biosynthesis</keyword>
<evidence type="ECO:0000313" key="8">
    <source>
        <dbReference type="EMBL" id="GAK55265.1"/>
    </source>
</evidence>
<dbReference type="SUPFAM" id="SSF48179">
    <property type="entry name" value="6-phosphogluconate dehydrogenase C-terminal domain-like"/>
    <property type="match status" value="1"/>
</dbReference>
<name>A0A0S6WAD1_VECG1</name>